<feature type="region of interest" description="Disordered" evidence="1">
    <location>
        <begin position="155"/>
        <end position="174"/>
    </location>
</feature>
<evidence type="ECO:0000256" key="1">
    <source>
        <dbReference type="SAM" id="MobiDB-lite"/>
    </source>
</evidence>
<proteinExistence type="predicted"/>
<reference evidence="2 3" key="1">
    <citation type="submission" date="2024-01" db="EMBL/GenBank/DDBJ databases">
        <title>Genome assemblies of Stephania.</title>
        <authorList>
            <person name="Yang L."/>
        </authorList>
    </citation>
    <scope>NUCLEOTIDE SEQUENCE [LARGE SCALE GENOMIC DNA]</scope>
    <source>
        <strain evidence="2">JXDWG</strain>
        <tissue evidence="2">Leaf</tissue>
    </source>
</reference>
<keyword evidence="3" id="KW-1185">Reference proteome</keyword>
<dbReference type="Proteomes" id="UP001419268">
    <property type="component" value="Unassembled WGS sequence"/>
</dbReference>
<gene>
    <name evidence="2" type="ORF">Scep_017049</name>
</gene>
<accession>A0AAP0INU8</accession>
<comment type="caution">
    <text evidence="2">The sequence shown here is derived from an EMBL/GenBank/DDBJ whole genome shotgun (WGS) entry which is preliminary data.</text>
</comment>
<protein>
    <submittedName>
        <fullName evidence="2">Uncharacterized protein</fullName>
    </submittedName>
</protein>
<name>A0AAP0INU8_9MAGN</name>
<dbReference type="EMBL" id="JBBNAG010000007">
    <property type="protein sequence ID" value="KAK9118956.1"/>
    <property type="molecule type" value="Genomic_DNA"/>
</dbReference>
<dbReference type="AlphaFoldDB" id="A0AAP0INU8"/>
<evidence type="ECO:0000313" key="2">
    <source>
        <dbReference type="EMBL" id="KAK9118956.1"/>
    </source>
</evidence>
<sequence>MISDIHNLSLICRKQKRSKNENPSSSSLLCVNHLRNPLHRITIVASTIATTVAVVGHCHRRRRPRLCRLSPSSTSHADAINTAGGSAAALLLRRRCLPLSPPLLASSATPPLVSSSSTPRIIVANTIATIVDAVIGHCYQTTLGLSLPPLSAPSLRSLSPSATPPAARAPTPSA</sequence>
<organism evidence="2 3">
    <name type="scientific">Stephania cephalantha</name>
    <dbReference type="NCBI Taxonomy" id="152367"/>
    <lineage>
        <taxon>Eukaryota</taxon>
        <taxon>Viridiplantae</taxon>
        <taxon>Streptophyta</taxon>
        <taxon>Embryophyta</taxon>
        <taxon>Tracheophyta</taxon>
        <taxon>Spermatophyta</taxon>
        <taxon>Magnoliopsida</taxon>
        <taxon>Ranunculales</taxon>
        <taxon>Menispermaceae</taxon>
        <taxon>Menispermoideae</taxon>
        <taxon>Cissampelideae</taxon>
        <taxon>Stephania</taxon>
    </lineage>
</organism>
<evidence type="ECO:0000313" key="3">
    <source>
        <dbReference type="Proteomes" id="UP001419268"/>
    </source>
</evidence>